<comment type="subcellular location">
    <subcellularLocation>
        <location evidence="1">Endomembrane system</location>
        <topology evidence="1">Multi-pass membrane protein</topology>
    </subcellularLocation>
</comment>
<organism evidence="6 7">
    <name type="scientific">Sulfuricaulis limicola</name>
    <dbReference type="NCBI Taxonomy" id="1620215"/>
    <lineage>
        <taxon>Bacteria</taxon>
        <taxon>Pseudomonadati</taxon>
        <taxon>Pseudomonadota</taxon>
        <taxon>Gammaproteobacteria</taxon>
        <taxon>Acidiferrobacterales</taxon>
        <taxon>Acidiferrobacteraceae</taxon>
        <taxon>Sulfuricaulis</taxon>
    </lineage>
</organism>
<dbReference type="PANTHER" id="PTHR12714">
    <property type="entry name" value="PROTEIN-S ISOPRENYLCYSTEINE O-METHYLTRANSFERASE"/>
    <property type="match status" value="1"/>
</dbReference>
<sequence>MLDTIHRFFNNPSARKIFLALRYPLFLAVLVLLALKARIALLPMAFLVSLLGEAIQLWSFASLVKNEQLTARGPYVLVRNPMYLGRFFLILGVVLLFGNPYVTLAYVVFYYFYMVNRVGREEKRLAELLGQPYRDYCARVNRFLPSFGRLLDPAVRFFNRGVLFRNNGHWNLLAMLVFYGVLAGYLIYIR</sequence>
<evidence type="ECO:0000256" key="4">
    <source>
        <dbReference type="ARBA" id="ARBA00023136"/>
    </source>
</evidence>
<dbReference type="AlphaFoldDB" id="A0A1B4XCH0"/>
<keyword evidence="4 5" id="KW-0472">Membrane</keyword>
<keyword evidence="3 5" id="KW-1133">Transmembrane helix</keyword>
<evidence type="ECO:0000313" key="7">
    <source>
        <dbReference type="Proteomes" id="UP000243180"/>
    </source>
</evidence>
<evidence type="ECO:0000256" key="5">
    <source>
        <dbReference type="SAM" id="Phobius"/>
    </source>
</evidence>
<dbReference type="RefSeq" id="WP_096359148.1">
    <property type="nucleotide sequence ID" value="NZ_AP014879.1"/>
</dbReference>
<evidence type="ECO:0000313" key="6">
    <source>
        <dbReference type="EMBL" id="BAV32470.1"/>
    </source>
</evidence>
<dbReference type="GO" id="GO:0016740">
    <property type="term" value="F:transferase activity"/>
    <property type="evidence" value="ECO:0007669"/>
    <property type="project" value="UniProtKB-ARBA"/>
</dbReference>
<evidence type="ECO:0008006" key="8">
    <source>
        <dbReference type="Google" id="ProtNLM"/>
    </source>
</evidence>
<feature type="transmembrane region" description="Helical" evidence="5">
    <location>
        <begin position="84"/>
        <end position="113"/>
    </location>
</feature>
<evidence type="ECO:0000256" key="1">
    <source>
        <dbReference type="ARBA" id="ARBA00004127"/>
    </source>
</evidence>
<dbReference type="PANTHER" id="PTHR12714:SF9">
    <property type="entry name" value="PROTEIN-S-ISOPRENYLCYSTEINE O-METHYLTRANSFERASE"/>
    <property type="match status" value="1"/>
</dbReference>
<gene>
    <name evidence="6" type="ORF">SCL_0146</name>
</gene>
<feature type="transmembrane region" description="Helical" evidence="5">
    <location>
        <begin position="17"/>
        <end position="35"/>
    </location>
</feature>
<dbReference type="OrthoDB" id="9789029at2"/>
<name>A0A1B4XCH0_9GAMM</name>
<dbReference type="EMBL" id="AP014879">
    <property type="protein sequence ID" value="BAV32470.1"/>
    <property type="molecule type" value="Genomic_DNA"/>
</dbReference>
<feature type="transmembrane region" description="Helical" evidence="5">
    <location>
        <begin position="170"/>
        <end position="189"/>
    </location>
</feature>
<dbReference type="GO" id="GO:0012505">
    <property type="term" value="C:endomembrane system"/>
    <property type="evidence" value="ECO:0007669"/>
    <property type="project" value="UniProtKB-SubCell"/>
</dbReference>
<keyword evidence="2 5" id="KW-0812">Transmembrane</keyword>
<proteinExistence type="predicted"/>
<dbReference type="KEGG" id="slim:SCL_0146"/>
<dbReference type="InterPro" id="IPR007318">
    <property type="entry name" value="Phopholipid_MeTrfase"/>
</dbReference>
<dbReference type="Pfam" id="PF04191">
    <property type="entry name" value="PEMT"/>
    <property type="match status" value="1"/>
</dbReference>
<reference evidence="6 7" key="1">
    <citation type="submission" date="2015-05" db="EMBL/GenBank/DDBJ databases">
        <title>Complete genome sequence of a sulfur-oxidizing gammaproteobacterium strain HA5.</title>
        <authorList>
            <person name="Miura A."/>
            <person name="Kojima H."/>
            <person name="Fukui M."/>
        </authorList>
    </citation>
    <scope>NUCLEOTIDE SEQUENCE [LARGE SCALE GENOMIC DNA]</scope>
    <source>
        <strain evidence="6 7">HA5</strain>
    </source>
</reference>
<dbReference type="InParanoid" id="A0A1B4XCH0"/>
<accession>A0A1B4XCH0</accession>
<evidence type="ECO:0000256" key="2">
    <source>
        <dbReference type="ARBA" id="ARBA00022692"/>
    </source>
</evidence>
<keyword evidence="7" id="KW-1185">Reference proteome</keyword>
<dbReference type="Gene3D" id="1.20.120.1630">
    <property type="match status" value="1"/>
</dbReference>
<dbReference type="Proteomes" id="UP000243180">
    <property type="component" value="Chromosome"/>
</dbReference>
<evidence type="ECO:0000256" key="3">
    <source>
        <dbReference type="ARBA" id="ARBA00022989"/>
    </source>
</evidence>
<protein>
    <recommendedName>
        <fullName evidence="8">Isoprenylcysteine carboxylmethyltransferase family protein</fullName>
    </recommendedName>
</protein>